<sequence length="253" mass="28561">MATDLQLLSEKAHRRAALAEAGLGKSLPFHILSEKMCYLSYYDIFYEKQFEKSYRLCIENNIHTFFIPPVLLPFVLDYFAGTKLRIGTIIDYPYSGLPPSIKGDLIRWAEDNGVEEIIVTLRADVMHENKGREKVRQALLSYGKCLGSNIPLYFAFDGHFLSEGQIITFVRYSEMAGVSGVICLNLRRRLNILRDVAVVRSATPNSMSVGVLGNIKTWQEVETLSAAGADITVTMCDLEDFRYPLGFRKSDQV</sequence>
<evidence type="ECO:0000313" key="1">
    <source>
        <dbReference type="EMBL" id="ADE56430.1"/>
    </source>
</evidence>
<dbReference type="STRING" id="572547.Amico_0285"/>
<evidence type="ECO:0000313" key="2">
    <source>
        <dbReference type="Proteomes" id="UP000002366"/>
    </source>
</evidence>
<dbReference type="Gene3D" id="3.20.20.70">
    <property type="entry name" value="Aldolase class I"/>
    <property type="match status" value="1"/>
</dbReference>
<protein>
    <recommendedName>
        <fullName evidence="3">Deoxyribose-phosphate aldolase/phospho-2-dehydro-3-deoxyheptonate aldolase</fullName>
    </recommendedName>
</protein>
<dbReference type="Proteomes" id="UP000002366">
    <property type="component" value="Chromosome"/>
</dbReference>
<keyword evidence="2" id="KW-1185">Reference proteome</keyword>
<dbReference type="KEGG" id="aco:Amico_0285"/>
<dbReference type="InterPro" id="IPR013785">
    <property type="entry name" value="Aldolase_TIM"/>
</dbReference>
<gene>
    <name evidence="1" type="ordered locus">Amico_0285</name>
</gene>
<proteinExistence type="predicted"/>
<dbReference type="AlphaFoldDB" id="D5ECZ8"/>
<evidence type="ECO:0008006" key="3">
    <source>
        <dbReference type="Google" id="ProtNLM"/>
    </source>
</evidence>
<accession>D5ECZ8</accession>
<dbReference type="OrthoDB" id="9778711at2"/>
<dbReference type="eggNOG" id="COG0274">
    <property type="taxonomic scope" value="Bacteria"/>
</dbReference>
<dbReference type="RefSeq" id="WP_013047696.1">
    <property type="nucleotide sequence ID" value="NC_014011.1"/>
</dbReference>
<dbReference type="CDD" id="cd00945">
    <property type="entry name" value="Aldolase_Class_I"/>
    <property type="match status" value="1"/>
</dbReference>
<organism evidence="1 2">
    <name type="scientific">Aminobacterium colombiense (strain DSM 12261 / ALA-1)</name>
    <dbReference type="NCBI Taxonomy" id="572547"/>
    <lineage>
        <taxon>Bacteria</taxon>
        <taxon>Thermotogati</taxon>
        <taxon>Synergistota</taxon>
        <taxon>Synergistia</taxon>
        <taxon>Synergistales</taxon>
        <taxon>Aminobacteriaceae</taxon>
        <taxon>Aminobacterium</taxon>
    </lineage>
</organism>
<dbReference type="HOGENOM" id="CLU_1096847_0_0_0"/>
<name>D5ECZ8_AMICL</name>
<reference evidence="1 2" key="1">
    <citation type="journal article" date="2010" name="Stand. Genomic Sci.">
        <title>Complete genome sequence of Aminobacterium colombiense type strain (ALA-1).</title>
        <authorList>
            <person name="Chertkov O."/>
            <person name="Sikorski J."/>
            <person name="Brambilla E."/>
            <person name="Lapidus A."/>
            <person name="Copeland A."/>
            <person name="Glavina Del Rio T."/>
            <person name="Nolan M."/>
            <person name="Lucas S."/>
            <person name="Tice H."/>
            <person name="Cheng J.F."/>
            <person name="Han C."/>
            <person name="Detter J.C."/>
            <person name="Bruce D."/>
            <person name="Tapia R."/>
            <person name="Goodwin L."/>
            <person name="Pitluck S."/>
            <person name="Liolios K."/>
            <person name="Ivanova N."/>
            <person name="Mavromatis K."/>
            <person name="Ovchinnikova G."/>
            <person name="Pati A."/>
            <person name="Chen A."/>
            <person name="Palaniappan K."/>
            <person name="Land M."/>
            <person name="Hauser L."/>
            <person name="Chang Y.J."/>
            <person name="Jeffries C.D."/>
            <person name="Spring S."/>
            <person name="Rohde M."/>
            <person name="Goker M."/>
            <person name="Bristow J."/>
            <person name="Eisen J.A."/>
            <person name="Markowitz V."/>
            <person name="Hugenholtz P."/>
            <person name="Kyrpides N.C."/>
            <person name="Klenk H.P."/>
        </authorList>
    </citation>
    <scope>NUCLEOTIDE SEQUENCE [LARGE SCALE GENOMIC DNA]</scope>
    <source>
        <strain evidence="2">DSM 12261 / ALA-1</strain>
    </source>
</reference>
<dbReference type="EMBL" id="CP001997">
    <property type="protein sequence ID" value="ADE56430.1"/>
    <property type="molecule type" value="Genomic_DNA"/>
</dbReference>
<dbReference type="SUPFAM" id="SSF51569">
    <property type="entry name" value="Aldolase"/>
    <property type="match status" value="1"/>
</dbReference>